<dbReference type="EC" id="3.4.14.12" evidence="4"/>
<accession>A0A5C6EM28</accession>
<dbReference type="GO" id="GO:0008236">
    <property type="term" value="F:serine-type peptidase activity"/>
    <property type="evidence" value="ECO:0007669"/>
    <property type="project" value="InterPro"/>
</dbReference>
<proteinExistence type="predicted"/>
<dbReference type="EMBL" id="SJPX01000004">
    <property type="protein sequence ID" value="TWU49187.1"/>
    <property type="molecule type" value="Genomic_DNA"/>
</dbReference>
<evidence type="ECO:0000313" key="5">
    <source>
        <dbReference type="Proteomes" id="UP000317977"/>
    </source>
</evidence>
<dbReference type="Gene3D" id="2.140.10.30">
    <property type="entry name" value="Dipeptidylpeptidase IV, N-terminal domain"/>
    <property type="match status" value="2"/>
</dbReference>
<sequence>MRVLELRCSWFGNCKRSVSDWASVAVVALVMEFVVSPVAMSAVLAEEKLADENPSPQISLRTLFHPDDKQDFDGQLPATHWMDAVGGPSTLLIKRDKAWTQVEIPDASNPDADHSPTEKPWPIVDRLASQIQKLDGISPEQAAAIASRSIPKMTRATDAVLVKIGKALAIASPDQPARWLTRDGATWKNATIDSTARRVAYTVDGDLFVVDTTSGLTMRLTDDADDTLLDGILDWTYQEEIFGRGNYRGFWFSPDGDWLAMLRIDISRIEPYTLPDSTSDRGAGLVRRYSKAGDAIPQAKLFVWDLRQSAAGRVPAARLIESSDSDDERPSAQRLITGVWWHPNRSRMLYSVSDRLQTWREVRSIDTDFLEGRKNDSDLLLREQSPAWVEPPAAPGWMHDGSFLWQSEVPSGRSRLYQVSLDGSIVRPVTPDSFDVTAFKVSRDEKHVLICGDRLRGTVEQQVYRIPLAGIAEAGPSSTAPVAMTPHAVTPGSTATGAIVSDAFARSVVSNVVVPAGAMTLDGMVQVTRGSGWHDVDISPDGQQFTDRFSTPDRPARLGVRSADGSVDEALADSTPRWATPIVGPELFTIVTDDGVPLPAMLVKPNLPGGVGAAGQPSDSGRFPVIIEVYGGPRSPVVSAKWGGTKTLYRELLARRGIATLVVDNRSSAGRGIAESWSIRGQFGEVEMKDLGTVVTWLGGQSWADTDRLAIRGWSFGGFLTLYAMTHSDSFAAGIAGGSVTDWREYDSIYTERYMGLPASNEAGYTAASPLAKAADLSGSLLMIHGEVDDNVHPANSMRMAKALQKAGKDFRLMIYPGAAHSVSSPSQVWHMSVMTDRFLLESLLDSGK</sequence>
<keyword evidence="1" id="KW-0472">Membrane</keyword>
<dbReference type="GO" id="GO:0006508">
    <property type="term" value="P:proteolysis"/>
    <property type="evidence" value="ECO:0007669"/>
    <property type="project" value="InterPro"/>
</dbReference>
<dbReference type="SUPFAM" id="SSF53474">
    <property type="entry name" value="alpha/beta-Hydrolases"/>
    <property type="match status" value="1"/>
</dbReference>
<reference evidence="4 5" key="1">
    <citation type="submission" date="2019-02" db="EMBL/GenBank/DDBJ databases">
        <title>Deep-cultivation of Planctomycetes and their phenomic and genomic characterization uncovers novel biology.</title>
        <authorList>
            <person name="Wiegand S."/>
            <person name="Jogler M."/>
            <person name="Boedeker C."/>
            <person name="Pinto D."/>
            <person name="Vollmers J."/>
            <person name="Rivas-Marin E."/>
            <person name="Kohn T."/>
            <person name="Peeters S.H."/>
            <person name="Heuer A."/>
            <person name="Rast P."/>
            <person name="Oberbeckmann S."/>
            <person name="Bunk B."/>
            <person name="Jeske O."/>
            <person name="Meyerdierks A."/>
            <person name="Storesund J.E."/>
            <person name="Kallscheuer N."/>
            <person name="Luecker S."/>
            <person name="Lage O.M."/>
            <person name="Pohl T."/>
            <person name="Merkel B.J."/>
            <person name="Hornburger P."/>
            <person name="Mueller R.-W."/>
            <person name="Bruemmer F."/>
            <person name="Labrenz M."/>
            <person name="Spormann A.M."/>
            <person name="Op Den Camp H."/>
            <person name="Overmann J."/>
            <person name="Amann R."/>
            <person name="Jetten M.S.M."/>
            <person name="Mascher T."/>
            <person name="Medema M.H."/>
            <person name="Devos D.P."/>
            <person name="Kaster A.-K."/>
            <person name="Ovreas L."/>
            <person name="Rohde M."/>
            <person name="Galperin M.Y."/>
            <person name="Jogler C."/>
        </authorList>
    </citation>
    <scope>NUCLEOTIDE SEQUENCE [LARGE SCALE GENOMIC DNA]</scope>
    <source>
        <strain evidence="4 5">Poly59</strain>
    </source>
</reference>
<keyword evidence="1" id="KW-1133">Transmembrane helix</keyword>
<feature type="transmembrane region" description="Helical" evidence="1">
    <location>
        <begin position="21"/>
        <end position="45"/>
    </location>
</feature>
<dbReference type="InterPro" id="IPR029058">
    <property type="entry name" value="AB_hydrolase_fold"/>
</dbReference>
<dbReference type="InterPro" id="IPR002469">
    <property type="entry name" value="Peptidase_S9B_N"/>
</dbReference>
<feature type="domain" description="Dipeptidylpeptidase IV N-terminal" evidence="3">
    <location>
        <begin position="190"/>
        <end position="477"/>
    </location>
</feature>
<evidence type="ECO:0000256" key="1">
    <source>
        <dbReference type="SAM" id="Phobius"/>
    </source>
</evidence>
<keyword evidence="5" id="KW-1185">Reference proteome</keyword>
<evidence type="ECO:0000259" key="2">
    <source>
        <dbReference type="Pfam" id="PF00326"/>
    </source>
</evidence>
<organism evidence="4 5">
    <name type="scientific">Rubripirellula reticaptiva</name>
    <dbReference type="NCBI Taxonomy" id="2528013"/>
    <lineage>
        <taxon>Bacteria</taxon>
        <taxon>Pseudomonadati</taxon>
        <taxon>Planctomycetota</taxon>
        <taxon>Planctomycetia</taxon>
        <taxon>Pirellulales</taxon>
        <taxon>Pirellulaceae</taxon>
        <taxon>Rubripirellula</taxon>
    </lineage>
</organism>
<protein>
    <submittedName>
        <fullName evidence="4">Prolyl tripeptidyl peptidase</fullName>
        <ecNumber evidence="4">3.4.14.12</ecNumber>
    </submittedName>
</protein>
<dbReference type="PANTHER" id="PTHR11731:SF193">
    <property type="entry name" value="DIPEPTIDYL PEPTIDASE 9"/>
    <property type="match status" value="1"/>
</dbReference>
<name>A0A5C6EM28_9BACT</name>
<dbReference type="AlphaFoldDB" id="A0A5C6EM28"/>
<dbReference type="PANTHER" id="PTHR11731">
    <property type="entry name" value="PROTEASE FAMILY S9B,C DIPEPTIDYL-PEPTIDASE IV-RELATED"/>
    <property type="match status" value="1"/>
</dbReference>
<comment type="caution">
    <text evidence="4">The sequence shown here is derived from an EMBL/GenBank/DDBJ whole genome shotgun (WGS) entry which is preliminary data.</text>
</comment>
<dbReference type="OrthoDB" id="108903at2"/>
<dbReference type="Pfam" id="PF00930">
    <property type="entry name" value="DPPIV_N"/>
    <property type="match status" value="1"/>
</dbReference>
<dbReference type="Pfam" id="PF00326">
    <property type="entry name" value="Peptidase_S9"/>
    <property type="match status" value="1"/>
</dbReference>
<dbReference type="Proteomes" id="UP000317977">
    <property type="component" value="Unassembled WGS sequence"/>
</dbReference>
<dbReference type="InterPro" id="IPR001375">
    <property type="entry name" value="Peptidase_S9_cat"/>
</dbReference>
<dbReference type="Gene3D" id="3.40.50.1820">
    <property type="entry name" value="alpha/beta hydrolase"/>
    <property type="match status" value="1"/>
</dbReference>
<keyword evidence="4" id="KW-0378">Hydrolase</keyword>
<dbReference type="InterPro" id="IPR050278">
    <property type="entry name" value="Serine_Prot_S9B/DPPIV"/>
</dbReference>
<feature type="domain" description="Peptidase S9 prolyl oligopeptidase catalytic" evidence="2">
    <location>
        <begin position="651"/>
        <end position="842"/>
    </location>
</feature>
<dbReference type="SUPFAM" id="SSF82171">
    <property type="entry name" value="DPP6 N-terminal domain-like"/>
    <property type="match status" value="1"/>
</dbReference>
<evidence type="ECO:0000259" key="3">
    <source>
        <dbReference type="Pfam" id="PF00930"/>
    </source>
</evidence>
<gene>
    <name evidence="4" type="primary">ptpA_4</name>
    <name evidence="4" type="ORF">Poly59_38010</name>
</gene>
<dbReference type="GO" id="GO:0008239">
    <property type="term" value="F:dipeptidyl-peptidase activity"/>
    <property type="evidence" value="ECO:0007669"/>
    <property type="project" value="TreeGrafter"/>
</dbReference>
<evidence type="ECO:0000313" key="4">
    <source>
        <dbReference type="EMBL" id="TWU49187.1"/>
    </source>
</evidence>
<keyword evidence="1" id="KW-0812">Transmembrane</keyword>